<feature type="chain" id="PRO_5043020875" description="Beta-1,4-galactosyltransferase" evidence="12">
    <location>
        <begin position="28"/>
        <end position="369"/>
    </location>
</feature>
<keyword evidence="10 11" id="KW-0325">Glycoprotein</keyword>
<keyword evidence="16" id="KW-1185">Reference proteome</keyword>
<comment type="pathway">
    <text evidence="2 11">Protein modification; protein glycosylation.</text>
</comment>
<evidence type="ECO:0000259" key="13">
    <source>
        <dbReference type="Pfam" id="PF02709"/>
    </source>
</evidence>
<proteinExistence type="inferred from homology"/>
<evidence type="ECO:0000259" key="14">
    <source>
        <dbReference type="Pfam" id="PF13733"/>
    </source>
</evidence>
<comment type="similarity">
    <text evidence="3 11">Belongs to the glycosyltransferase 7 family.</text>
</comment>
<keyword evidence="5 11" id="KW-0808">Transferase</keyword>
<dbReference type="InterPro" id="IPR027995">
    <property type="entry name" value="Galactosyl_T_N"/>
</dbReference>
<dbReference type="GO" id="GO:0016020">
    <property type="term" value="C:membrane"/>
    <property type="evidence" value="ECO:0007669"/>
    <property type="project" value="UniProtKB-SubCell"/>
</dbReference>
<comment type="function">
    <text evidence="11">Catalyses the transfer of galactose onto proteins or lipids.</text>
</comment>
<evidence type="ECO:0000256" key="6">
    <source>
        <dbReference type="ARBA" id="ARBA00022692"/>
    </source>
</evidence>
<keyword evidence="6" id="KW-0812">Transmembrane</keyword>
<keyword evidence="9" id="KW-0472">Membrane</keyword>
<dbReference type="EMBL" id="JBAMIC010000022">
    <property type="protein sequence ID" value="KAK7091486.1"/>
    <property type="molecule type" value="Genomic_DNA"/>
</dbReference>
<comment type="caution">
    <text evidence="15">The sequence shown here is derived from an EMBL/GenBank/DDBJ whole genome shotgun (WGS) entry which is preliminary data.</text>
</comment>
<dbReference type="Proteomes" id="UP001374579">
    <property type="component" value="Unassembled WGS sequence"/>
</dbReference>
<dbReference type="Pfam" id="PF02709">
    <property type="entry name" value="Glyco_transf_7C"/>
    <property type="match status" value="1"/>
</dbReference>
<evidence type="ECO:0000256" key="2">
    <source>
        <dbReference type="ARBA" id="ARBA00004922"/>
    </source>
</evidence>
<comment type="subcellular location">
    <subcellularLocation>
        <location evidence="1">Membrane</location>
        <topology evidence="1">Single-pass type II membrane protein</topology>
    </subcellularLocation>
</comment>
<evidence type="ECO:0000256" key="9">
    <source>
        <dbReference type="ARBA" id="ARBA00023136"/>
    </source>
</evidence>
<dbReference type="GO" id="GO:0005794">
    <property type="term" value="C:Golgi apparatus"/>
    <property type="evidence" value="ECO:0007669"/>
    <property type="project" value="TreeGrafter"/>
</dbReference>
<evidence type="ECO:0000256" key="11">
    <source>
        <dbReference type="RuleBase" id="RU368121"/>
    </source>
</evidence>
<gene>
    <name evidence="15" type="ORF">V1264_009158</name>
</gene>
<dbReference type="AlphaFoldDB" id="A0AAN9G182"/>
<dbReference type="GO" id="GO:0008378">
    <property type="term" value="F:galactosyltransferase activity"/>
    <property type="evidence" value="ECO:0007669"/>
    <property type="project" value="TreeGrafter"/>
</dbReference>
<evidence type="ECO:0000256" key="12">
    <source>
        <dbReference type="SAM" id="SignalP"/>
    </source>
</evidence>
<dbReference type="InterPro" id="IPR027791">
    <property type="entry name" value="Galactosyl_T_C"/>
</dbReference>
<feature type="signal peptide" evidence="12">
    <location>
        <begin position="1"/>
        <end position="27"/>
    </location>
</feature>
<accession>A0AAN9G182</accession>
<keyword evidence="4 11" id="KW-0328">Glycosyltransferase</keyword>
<evidence type="ECO:0000256" key="8">
    <source>
        <dbReference type="ARBA" id="ARBA00022989"/>
    </source>
</evidence>
<evidence type="ECO:0000313" key="15">
    <source>
        <dbReference type="EMBL" id="KAK7091486.1"/>
    </source>
</evidence>
<reference evidence="15 16" key="1">
    <citation type="submission" date="2024-02" db="EMBL/GenBank/DDBJ databases">
        <title>Chromosome-scale genome assembly of the rough periwinkle Littorina saxatilis.</title>
        <authorList>
            <person name="De Jode A."/>
            <person name="Faria R."/>
            <person name="Formenti G."/>
            <person name="Sims Y."/>
            <person name="Smith T.P."/>
            <person name="Tracey A."/>
            <person name="Wood J.M.D."/>
            <person name="Zagrodzka Z.B."/>
            <person name="Johannesson K."/>
            <person name="Butlin R.K."/>
            <person name="Leder E.H."/>
        </authorList>
    </citation>
    <scope>NUCLEOTIDE SEQUENCE [LARGE SCALE GENOMIC DNA]</scope>
    <source>
        <strain evidence="15">Snail1</strain>
        <tissue evidence="15">Muscle</tissue>
    </source>
</reference>
<dbReference type="PANTHER" id="PTHR19300">
    <property type="entry name" value="BETA-1,4-GALACTOSYLTRANSFERASE"/>
    <property type="match status" value="1"/>
</dbReference>
<feature type="domain" description="Galactosyltransferase N-terminal" evidence="14">
    <location>
        <begin position="90"/>
        <end position="224"/>
    </location>
</feature>
<organism evidence="15 16">
    <name type="scientific">Littorina saxatilis</name>
    <dbReference type="NCBI Taxonomy" id="31220"/>
    <lineage>
        <taxon>Eukaryota</taxon>
        <taxon>Metazoa</taxon>
        <taxon>Spiralia</taxon>
        <taxon>Lophotrochozoa</taxon>
        <taxon>Mollusca</taxon>
        <taxon>Gastropoda</taxon>
        <taxon>Caenogastropoda</taxon>
        <taxon>Littorinimorpha</taxon>
        <taxon>Littorinoidea</taxon>
        <taxon>Littorinidae</taxon>
        <taxon>Littorina</taxon>
    </lineage>
</organism>
<dbReference type="GO" id="GO:0005975">
    <property type="term" value="P:carbohydrate metabolic process"/>
    <property type="evidence" value="ECO:0007669"/>
    <property type="project" value="InterPro"/>
</dbReference>
<keyword evidence="8" id="KW-1133">Transmembrane helix</keyword>
<dbReference type="PANTHER" id="PTHR19300:SF48">
    <property type="entry name" value="BETA-1,4-N-ACETYLGALACTOSAMINYLTRANSFERASE"/>
    <property type="match status" value="1"/>
</dbReference>
<feature type="domain" description="Galactosyltransferase C-terminal" evidence="13">
    <location>
        <begin position="243"/>
        <end position="307"/>
    </location>
</feature>
<evidence type="ECO:0000256" key="7">
    <source>
        <dbReference type="ARBA" id="ARBA00022968"/>
    </source>
</evidence>
<evidence type="ECO:0000256" key="5">
    <source>
        <dbReference type="ARBA" id="ARBA00022679"/>
    </source>
</evidence>
<keyword evidence="7 11" id="KW-0735">Signal-anchor</keyword>
<protein>
    <recommendedName>
        <fullName evidence="11">Beta-1,4-galactosyltransferase</fullName>
        <ecNumber evidence="11">2.4.1.-</ecNumber>
    </recommendedName>
</protein>
<name>A0AAN9G182_9CAEN</name>
<dbReference type="InterPro" id="IPR029044">
    <property type="entry name" value="Nucleotide-diphossugar_trans"/>
</dbReference>
<evidence type="ECO:0000256" key="10">
    <source>
        <dbReference type="ARBA" id="ARBA00023180"/>
    </source>
</evidence>
<dbReference type="InterPro" id="IPR003859">
    <property type="entry name" value="Galactosyl_T"/>
</dbReference>
<dbReference type="Pfam" id="PF13733">
    <property type="entry name" value="Glyco_transf_7N"/>
    <property type="match status" value="1"/>
</dbReference>
<evidence type="ECO:0000256" key="4">
    <source>
        <dbReference type="ARBA" id="ARBA00022676"/>
    </source>
</evidence>
<dbReference type="SUPFAM" id="SSF53448">
    <property type="entry name" value="Nucleotide-diphospho-sugar transferases"/>
    <property type="match status" value="1"/>
</dbReference>
<dbReference type="EC" id="2.4.1.-" evidence="11"/>
<dbReference type="GO" id="GO:0006688">
    <property type="term" value="P:glycosphingolipid biosynthetic process"/>
    <property type="evidence" value="ECO:0007669"/>
    <property type="project" value="TreeGrafter"/>
</dbReference>
<keyword evidence="12" id="KW-0732">Signal</keyword>
<evidence type="ECO:0000313" key="16">
    <source>
        <dbReference type="Proteomes" id="UP001374579"/>
    </source>
</evidence>
<evidence type="ECO:0000256" key="3">
    <source>
        <dbReference type="ARBA" id="ARBA00005735"/>
    </source>
</evidence>
<sequence>MKPTKSRPRQFLSVTAILLCSLIVLQAMQMIYQTVKESSRKHDTNNCVRSVLGYTFDGVFAQKVAEGEIERVKESTAAVTDRASRLLPNCSDIQLKLEGKNVQVNTSNITNFDLKKELEYLLQAGGLYSPEDCEPPDKTAIIIPYRDRMNNLLTLLRNLVPILVRQRIHFRIFVVEQTSEYPFNRCLLFNVGFVESMKVDNFTCVILHDVDLIPRRYDNLYQCHPQRPRHFVRDRSNKEIRGLPYRGFIGGVLAMRRWQVEKINGCSNMYYGWGKEDDDLYKRLCAVMLKPVRYDNPALGEYIALGHSKQQKNKLRNVMLRGAKIRMAEDGLSSLSYTRVNFLERELYTWLLVRVPPPPPPRRPRARFH</sequence>
<dbReference type="Gene3D" id="3.90.550.10">
    <property type="entry name" value="Spore Coat Polysaccharide Biosynthesis Protein SpsA, Chain A"/>
    <property type="match status" value="1"/>
</dbReference>
<evidence type="ECO:0000256" key="1">
    <source>
        <dbReference type="ARBA" id="ARBA00004606"/>
    </source>
</evidence>
<dbReference type="PRINTS" id="PR02050">
    <property type="entry name" value="B14GALTRFASE"/>
</dbReference>
<dbReference type="GO" id="GO:0033842">
    <property type="term" value="F:N-acetyl-beta-glucosaminyl-derivative 4-beta-N-acetylgalactosaminyltransferase activity"/>
    <property type="evidence" value="ECO:0007669"/>
    <property type="project" value="TreeGrafter"/>
</dbReference>